<dbReference type="Proteomes" id="UP001146120">
    <property type="component" value="Unassembled WGS sequence"/>
</dbReference>
<reference evidence="18" key="2">
    <citation type="journal article" date="2023" name="Microbiol Resour">
        <title>Decontamination and Annotation of the Draft Genome Sequence of the Oomycete Lagenidium giganteum ARSEF 373.</title>
        <authorList>
            <person name="Morgan W.R."/>
            <person name="Tartar A."/>
        </authorList>
    </citation>
    <scope>NUCLEOTIDE SEQUENCE</scope>
    <source>
        <strain evidence="18">ARSEF 373</strain>
    </source>
</reference>
<dbReference type="GO" id="GO:0008690">
    <property type="term" value="F:3-deoxy-manno-octulosonate cytidylyltransferase activity"/>
    <property type="evidence" value="ECO:0007669"/>
    <property type="project" value="UniProtKB-EC"/>
</dbReference>
<dbReference type="SUPFAM" id="SSF53448">
    <property type="entry name" value="Nucleotide-diphospho-sugar transferases"/>
    <property type="match status" value="1"/>
</dbReference>
<dbReference type="GO" id="GO:0015031">
    <property type="term" value="P:protein transport"/>
    <property type="evidence" value="ECO:0007669"/>
    <property type="project" value="UniProtKB-UniRule"/>
</dbReference>
<accession>A0AAV2YUV6</accession>
<evidence type="ECO:0000256" key="1">
    <source>
        <dbReference type="ARBA" id="ARBA00004177"/>
    </source>
</evidence>
<evidence type="ECO:0000256" key="8">
    <source>
        <dbReference type="ARBA" id="ARBA00022927"/>
    </source>
</evidence>
<dbReference type="Gene3D" id="3.90.550.10">
    <property type="entry name" value="Spore Coat Polysaccharide Biosynthesis Protein SpsA, Chain A"/>
    <property type="match status" value="1"/>
</dbReference>
<evidence type="ECO:0000256" key="4">
    <source>
        <dbReference type="ARBA" id="ARBA00022448"/>
    </source>
</evidence>
<evidence type="ECO:0000256" key="5">
    <source>
        <dbReference type="ARBA" id="ARBA00022679"/>
    </source>
</evidence>
<dbReference type="NCBIfam" id="TIGR00466">
    <property type="entry name" value="kdsB"/>
    <property type="match status" value="1"/>
</dbReference>
<dbReference type="GO" id="GO:0000813">
    <property type="term" value="C:ESCRT I complex"/>
    <property type="evidence" value="ECO:0007669"/>
    <property type="project" value="UniProtKB-ARBA"/>
</dbReference>
<dbReference type="GO" id="GO:1901137">
    <property type="term" value="P:carbohydrate derivative biosynthetic process"/>
    <property type="evidence" value="ECO:0007669"/>
    <property type="project" value="UniProtKB-ARBA"/>
</dbReference>
<organism evidence="18 19">
    <name type="scientific">Lagenidium giganteum</name>
    <dbReference type="NCBI Taxonomy" id="4803"/>
    <lineage>
        <taxon>Eukaryota</taxon>
        <taxon>Sar</taxon>
        <taxon>Stramenopiles</taxon>
        <taxon>Oomycota</taxon>
        <taxon>Peronosporomycetes</taxon>
        <taxon>Pythiales</taxon>
        <taxon>Pythiaceae</taxon>
    </lineage>
</organism>
<comment type="subcellular location">
    <subcellularLocation>
        <location evidence="1">Endosome</location>
    </subcellularLocation>
    <subcellularLocation>
        <location evidence="2">Membrane</location>
    </subcellularLocation>
</comment>
<keyword evidence="15" id="KW-0175">Coiled coil</keyword>
<dbReference type="Pfam" id="PF02348">
    <property type="entry name" value="CTP_transf_3"/>
    <property type="match status" value="1"/>
</dbReference>
<comment type="similarity">
    <text evidence="3">Belongs to the VPS37 family.</text>
</comment>
<keyword evidence="4 14" id="KW-0813">Transport</keyword>
<evidence type="ECO:0000256" key="3">
    <source>
        <dbReference type="ARBA" id="ARBA00007617"/>
    </source>
</evidence>
<evidence type="ECO:0000256" key="15">
    <source>
        <dbReference type="SAM" id="Coils"/>
    </source>
</evidence>
<dbReference type="GO" id="GO:0044281">
    <property type="term" value="P:small molecule metabolic process"/>
    <property type="evidence" value="ECO:0007669"/>
    <property type="project" value="UniProtKB-ARBA"/>
</dbReference>
<feature type="coiled-coil region" evidence="15">
    <location>
        <begin position="538"/>
        <end position="572"/>
    </location>
</feature>
<keyword evidence="6" id="KW-0548">Nucleotidyltransferase</keyword>
<dbReference type="PANTHER" id="PTHR42866">
    <property type="entry name" value="3-DEOXY-MANNO-OCTULOSONATE CYTIDYLYLTRANSFERASE"/>
    <property type="match status" value="1"/>
</dbReference>
<evidence type="ECO:0000256" key="9">
    <source>
        <dbReference type="ARBA" id="ARBA00050198"/>
    </source>
</evidence>
<dbReference type="InterPro" id="IPR029044">
    <property type="entry name" value="Nucleotide-diphossugar_trans"/>
</dbReference>
<keyword evidence="7" id="KW-0967">Endosome</keyword>
<proteinExistence type="inferred from homology"/>
<dbReference type="InterPro" id="IPR029012">
    <property type="entry name" value="Helix_hairpin_bin_sf"/>
</dbReference>
<evidence type="ECO:0000256" key="12">
    <source>
        <dbReference type="ARBA" id="ARBA00066873"/>
    </source>
</evidence>
<dbReference type="HAMAP" id="MF_00057">
    <property type="entry name" value="KdsB"/>
    <property type="match status" value="1"/>
</dbReference>
<dbReference type="Gene3D" id="1.10.287.660">
    <property type="entry name" value="Helix hairpin bin"/>
    <property type="match status" value="1"/>
</dbReference>
<dbReference type="Pfam" id="PF07200">
    <property type="entry name" value="Mod_r"/>
    <property type="match status" value="1"/>
</dbReference>
<evidence type="ECO:0000259" key="17">
    <source>
        <dbReference type="PROSITE" id="PS51314"/>
    </source>
</evidence>
<keyword evidence="5" id="KW-0808">Transferase</keyword>
<comment type="caution">
    <text evidence="18">The sequence shown here is derived from an EMBL/GenBank/DDBJ whole genome shotgun (WGS) entry which is preliminary data.</text>
</comment>
<comment type="catalytic activity">
    <reaction evidence="9">
        <text>3-deoxy-alpha-D-manno-oct-2-ulosonate + CTP = CMP-3-deoxy-beta-D-manno-octulosonate + diphosphate</text>
        <dbReference type="Rhea" id="RHEA:23448"/>
        <dbReference type="ChEBI" id="CHEBI:33019"/>
        <dbReference type="ChEBI" id="CHEBI:37563"/>
        <dbReference type="ChEBI" id="CHEBI:85986"/>
        <dbReference type="ChEBI" id="CHEBI:85987"/>
        <dbReference type="EC" id="2.7.7.38"/>
    </reaction>
</comment>
<dbReference type="AlphaFoldDB" id="A0AAV2YUV6"/>
<evidence type="ECO:0000256" key="10">
    <source>
        <dbReference type="ARBA" id="ARBA00060624"/>
    </source>
</evidence>
<keyword evidence="19" id="KW-1185">Reference proteome</keyword>
<dbReference type="NCBIfam" id="NF003952">
    <property type="entry name" value="PRK05450.1-5"/>
    <property type="match status" value="1"/>
</dbReference>
<evidence type="ECO:0000256" key="16">
    <source>
        <dbReference type="SAM" id="MobiDB-lite"/>
    </source>
</evidence>
<dbReference type="InterPro" id="IPR003329">
    <property type="entry name" value="Cytidylyl_trans"/>
</dbReference>
<dbReference type="InterPro" id="IPR004528">
    <property type="entry name" value="KdsB"/>
</dbReference>
<dbReference type="NCBIfam" id="NF003950">
    <property type="entry name" value="PRK05450.1-3"/>
    <property type="match status" value="1"/>
</dbReference>
<name>A0AAV2YUV6_9STRA</name>
<evidence type="ECO:0000313" key="18">
    <source>
        <dbReference type="EMBL" id="DAZ98086.1"/>
    </source>
</evidence>
<feature type="region of interest" description="Disordered" evidence="16">
    <location>
        <begin position="423"/>
        <end position="475"/>
    </location>
</feature>
<keyword evidence="8 14" id="KW-0653">Protein transport</keyword>
<dbReference type="EC" id="2.7.7.38" evidence="12"/>
<evidence type="ECO:0000256" key="13">
    <source>
        <dbReference type="ARBA" id="ARBA00082857"/>
    </source>
</evidence>
<dbReference type="SUPFAM" id="SSF140111">
    <property type="entry name" value="Endosomal sorting complex assembly domain"/>
    <property type="match status" value="1"/>
</dbReference>
<dbReference type="FunFam" id="3.90.550.10:FF:000011">
    <property type="entry name" value="3-deoxy-manno-octulosonate cytidylyltransferase"/>
    <property type="match status" value="1"/>
</dbReference>
<comment type="pathway">
    <text evidence="10">Nucleotide-sugar biosynthesis; CMP-3-deoxy-D-manno-octulosonate biosynthesis; CMP-3-deoxy-D-manno-octulosonate from 3-deoxy-D-manno-octulosonate and CTP: step 1/1.</text>
</comment>
<sequence length="641" mass="71119">MLPEDAIGEMATIRKALAVIPARMASSRFPGKPLVEFFGKPMIEHTYNAATASKLLAKVVVASDSERVLEVIERINGATVLTGACDTGTDRIVQALNRMGKEEMDEYDIVVNVQGDEPGVNAKHIDMCIDALRQDPTCVMSTLATPIVEERDAVSRDVVKCVTDSNSNAIYFSRALIPHSKSGQFDPVNVKYLRHVGLYAFRLDFLLQFPSLPRSPLELAEDLEQLRVLSAGYQIKLVEVDSTLPGVDTQEDLHLLQSRCAHRAPMSFFGYRGSSSSKSSSKESQQSELERLRAKQLSSLVRAGAHAKNHQQTTFEVAVMETHYGQLILTLVDWELKTEHAAALLTMIHSTLPTEFPLKAPTAQTSMPVNHPWLDAAGNVVGHQDLNQWTAHSDFGRIATYVVPWVPVSEIVSELRRVAATAVTPPQAASSLSPSQTPSDRQRSSSSSSSYMPYPSAGANAQPPVKPAKPEPSLQRMQIPATPAVFPELEELSHSQMQNLADDEKALKAFVKNMATVQEFMKLREEIMFGNMDIAKKTLSYQDDLRALQAEVEVLRAELRETQESLARKQIKQHQIISKFRPDALLDQVSAAAREADMASDDLAHQFAHGEVDCSQFVAQYLPLRKLYHQRTIKFNKLMQH</sequence>
<feature type="compositionally biased region" description="Low complexity" evidence="16">
    <location>
        <begin position="423"/>
        <end position="456"/>
    </location>
</feature>
<gene>
    <name evidence="18" type="ORF">N0F65_005248</name>
</gene>
<dbReference type="InterPro" id="IPR037202">
    <property type="entry name" value="ESCRT_assembly_dom"/>
</dbReference>
<dbReference type="EMBL" id="DAKRPA010000116">
    <property type="protein sequence ID" value="DAZ98086.1"/>
    <property type="molecule type" value="Genomic_DNA"/>
</dbReference>
<dbReference type="PANTHER" id="PTHR42866:SF2">
    <property type="entry name" value="3-DEOXY-MANNO-OCTULOSONATE CYTIDYLYLTRANSFERASE, MITOCHONDRIAL"/>
    <property type="match status" value="1"/>
</dbReference>
<reference evidence="18" key="1">
    <citation type="submission" date="2022-11" db="EMBL/GenBank/DDBJ databases">
        <authorList>
            <person name="Morgan W.R."/>
            <person name="Tartar A."/>
        </authorList>
    </citation>
    <scope>NUCLEOTIDE SEQUENCE</scope>
    <source>
        <strain evidence="18">ARSEF 373</strain>
    </source>
</reference>
<evidence type="ECO:0000256" key="6">
    <source>
        <dbReference type="ARBA" id="ARBA00022695"/>
    </source>
</evidence>
<evidence type="ECO:0000256" key="7">
    <source>
        <dbReference type="ARBA" id="ARBA00022753"/>
    </source>
</evidence>
<protein>
    <recommendedName>
        <fullName evidence="12">3-deoxy-manno-octulosonate cytidylyltransferase</fullName>
        <ecNumber evidence="12">2.7.7.38</ecNumber>
    </recommendedName>
    <alternativeName>
        <fullName evidence="13">CMP-2-keto-3-deoxyoctulosonic acid synthase</fullName>
    </alternativeName>
</protein>
<dbReference type="InterPro" id="IPR009851">
    <property type="entry name" value="Mod_r"/>
</dbReference>
<dbReference type="PROSITE" id="PS51314">
    <property type="entry name" value="VPS37_C"/>
    <property type="match status" value="1"/>
</dbReference>
<feature type="domain" description="VPS37 C-terminal" evidence="17">
    <location>
        <begin position="563"/>
        <end position="641"/>
    </location>
</feature>
<evidence type="ECO:0000313" key="19">
    <source>
        <dbReference type="Proteomes" id="UP001146120"/>
    </source>
</evidence>
<dbReference type="GO" id="GO:0005829">
    <property type="term" value="C:cytosol"/>
    <property type="evidence" value="ECO:0007669"/>
    <property type="project" value="TreeGrafter"/>
</dbReference>
<evidence type="ECO:0000256" key="2">
    <source>
        <dbReference type="ARBA" id="ARBA00004370"/>
    </source>
</evidence>
<evidence type="ECO:0000256" key="14">
    <source>
        <dbReference type="PROSITE-ProRule" id="PRU00646"/>
    </source>
</evidence>
<comment type="similarity">
    <text evidence="11">Belongs to the KdsB family.</text>
</comment>
<evidence type="ECO:0000256" key="11">
    <source>
        <dbReference type="ARBA" id="ARBA00060845"/>
    </source>
</evidence>
<dbReference type="CDD" id="cd02517">
    <property type="entry name" value="CMP-KDO-Synthetase"/>
    <property type="match status" value="1"/>
</dbReference>